<dbReference type="PANTHER" id="PTHR43710">
    <property type="entry name" value="2-HYDROXYACYL-COA LYASE"/>
    <property type="match status" value="1"/>
</dbReference>
<dbReference type="AlphaFoldDB" id="A0A8S1RUE8"/>
<keyword evidence="2" id="KW-0479">Metal-binding</keyword>
<dbReference type="GO" id="GO:0001561">
    <property type="term" value="P:fatty acid alpha-oxidation"/>
    <property type="evidence" value="ECO:0007669"/>
    <property type="project" value="TreeGrafter"/>
</dbReference>
<keyword evidence="5" id="KW-0175">Coiled coil</keyword>
<gene>
    <name evidence="7" type="ORF">PSON_ATCC_30995.1.T3690003</name>
</gene>
<dbReference type="Pfam" id="PF00205">
    <property type="entry name" value="TPP_enzyme_M"/>
    <property type="match status" value="1"/>
</dbReference>
<evidence type="ECO:0000313" key="7">
    <source>
        <dbReference type="EMBL" id="CAD8131080.1"/>
    </source>
</evidence>
<evidence type="ECO:0000256" key="1">
    <source>
        <dbReference type="ARBA" id="ARBA00001964"/>
    </source>
</evidence>
<sequence>MFLVQEFLQQNQVMLFKHKGWNIMDLEMNKEHLMHVKLQFIQREFGAKISNLRQAPILIEKAIRQSCAGRPGVAYIVVSGELLKSNIPENELIKVPTFNLEQIPRNMADPQNILQAVQQLKNAKRQLELEQVQQKIKQLNLLNQQNCKGVVPDSNNLNVSAARLTALGEADVILLIGARLNWILHFGLPPRFNDNCQIILIVKF</sequence>
<feature type="domain" description="Thiamine pyrophosphate enzyme central" evidence="6">
    <location>
        <begin position="126"/>
        <end position="201"/>
    </location>
</feature>
<comment type="cofactor">
    <cofactor evidence="1">
        <name>thiamine diphosphate</name>
        <dbReference type="ChEBI" id="CHEBI:58937"/>
    </cofactor>
</comment>
<dbReference type="OrthoDB" id="16262at2759"/>
<organism evidence="7 8">
    <name type="scientific">Paramecium sonneborni</name>
    <dbReference type="NCBI Taxonomy" id="65129"/>
    <lineage>
        <taxon>Eukaryota</taxon>
        <taxon>Sar</taxon>
        <taxon>Alveolata</taxon>
        <taxon>Ciliophora</taxon>
        <taxon>Intramacronucleata</taxon>
        <taxon>Oligohymenophorea</taxon>
        <taxon>Peniculida</taxon>
        <taxon>Parameciidae</taxon>
        <taxon>Paramecium</taxon>
    </lineage>
</organism>
<keyword evidence="4" id="KW-0456">Lyase</keyword>
<keyword evidence="8" id="KW-1185">Reference proteome</keyword>
<protein>
    <recommendedName>
        <fullName evidence="6">Thiamine pyrophosphate enzyme central domain-containing protein</fullName>
    </recommendedName>
</protein>
<dbReference type="EMBL" id="CAJJDN010000369">
    <property type="protein sequence ID" value="CAD8131080.1"/>
    <property type="molecule type" value="Genomic_DNA"/>
</dbReference>
<dbReference type="InterPro" id="IPR045025">
    <property type="entry name" value="HACL1-like"/>
</dbReference>
<proteinExistence type="predicted"/>
<dbReference type="GO" id="GO:0000287">
    <property type="term" value="F:magnesium ion binding"/>
    <property type="evidence" value="ECO:0007669"/>
    <property type="project" value="InterPro"/>
</dbReference>
<dbReference type="PANTHER" id="PTHR43710:SF2">
    <property type="entry name" value="2-HYDROXYACYL-COA LYASE 1"/>
    <property type="match status" value="1"/>
</dbReference>
<dbReference type="Proteomes" id="UP000692954">
    <property type="component" value="Unassembled WGS sequence"/>
</dbReference>
<dbReference type="GO" id="GO:0030976">
    <property type="term" value="F:thiamine pyrophosphate binding"/>
    <property type="evidence" value="ECO:0007669"/>
    <property type="project" value="InterPro"/>
</dbReference>
<evidence type="ECO:0000256" key="4">
    <source>
        <dbReference type="ARBA" id="ARBA00023239"/>
    </source>
</evidence>
<feature type="coiled-coil region" evidence="5">
    <location>
        <begin position="113"/>
        <end position="142"/>
    </location>
</feature>
<dbReference type="GO" id="GO:0005777">
    <property type="term" value="C:peroxisome"/>
    <property type="evidence" value="ECO:0007669"/>
    <property type="project" value="TreeGrafter"/>
</dbReference>
<dbReference type="GO" id="GO:0016829">
    <property type="term" value="F:lyase activity"/>
    <property type="evidence" value="ECO:0007669"/>
    <property type="project" value="UniProtKB-KW"/>
</dbReference>
<accession>A0A8S1RUE8</accession>
<evidence type="ECO:0000313" key="8">
    <source>
        <dbReference type="Proteomes" id="UP000692954"/>
    </source>
</evidence>
<reference evidence="7" key="1">
    <citation type="submission" date="2021-01" db="EMBL/GenBank/DDBJ databases">
        <authorList>
            <consortium name="Genoscope - CEA"/>
            <person name="William W."/>
        </authorList>
    </citation>
    <scope>NUCLEOTIDE SEQUENCE</scope>
</reference>
<evidence type="ECO:0000256" key="5">
    <source>
        <dbReference type="SAM" id="Coils"/>
    </source>
</evidence>
<evidence type="ECO:0000259" key="6">
    <source>
        <dbReference type="Pfam" id="PF00205"/>
    </source>
</evidence>
<dbReference type="InterPro" id="IPR012000">
    <property type="entry name" value="Thiamin_PyroP_enz_cen_dom"/>
</dbReference>
<evidence type="ECO:0000256" key="3">
    <source>
        <dbReference type="ARBA" id="ARBA00022842"/>
    </source>
</evidence>
<comment type="caution">
    <text evidence="7">The sequence shown here is derived from an EMBL/GenBank/DDBJ whole genome shotgun (WGS) entry which is preliminary data.</text>
</comment>
<evidence type="ECO:0000256" key="2">
    <source>
        <dbReference type="ARBA" id="ARBA00022723"/>
    </source>
</evidence>
<keyword evidence="3" id="KW-0460">Magnesium</keyword>
<name>A0A8S1RUE8_9CILI</name>